<dbReference type="GO" id="GO:0005737">
    <property type="term" value="C:cytoplasm"/>
    <property type="evidence" value="ECO:0007669"/>
    <property type="project" value="InterPro"/>
</dbReference>
<evidence type="ECO:0000259" key="3">
    <source>
        <dbReference type="PROSITE" id="PS50405"/>
    </source>
</evidence>
<dbReference type="Pfam" id="PF02798">
    <property type="entry name" value="GST_N"/>
    <property type="match status" value="1"/>
</dbReference>
<evidence type="ECO:0000313" key="5">
    <source>
        <dbReference type="Proteomes" id="UP000184517"/>
    </source>
</evidence>
<dbReference type="InterPro" id="IPR004046">
    <property type="entry name" value="GST_C"/>
</dbReference>
<feature type="domain" description="GST C-terminal" evidence="3">
    <location>
        <begin position="86"/>
        <end position="213"/>
    </location>
</feature>
<dbReference type="InterPro" id="IPR034330">
    <property type="entry name" value="GST_Zeta_C"/>
</dbReference>
<feature type="domain" description="GST N-terminal" evidence="2">
    <location>
        <begin position="1"/>
        <end position="81"/>
    </location>
</feature>
<evidence type="ECO:0000256" key="1">
    <source>
        <dbReference type="ARBA" id="ARBA00010007"/>
    </source>
</evidence>
<dbReference type="GO" id="GO:0016034">
    <property type="term" value="F:maleylacetoacetate isomerase activity"/>
    <property type="evidence" value="ECO:0007669"/>
    <property type="project" value="TreeGrafter"/>
</dbReference>
<keyword evidence="4" id="KW-0670">Pyruvate</keyword>
<dbReference type="InterPro" id="IPR005955">
    <property type="entry name" value="GST_Zeta"/>
</dbReference>
<dbReference type="GO" id="GO:0006559">
    <property type="term" value="P:L-phenylalanine catabolic process"/>
    <property type="evidence" value="ECO:0007669"/>
    <property type="project" value="TreeGrafter"/>
</dbReference>
<dbReference type="InterPro" id="IPR034333">
    <property type="entry name" value="GST_Zeta_N"/>
</dbReference>
<dbReference type="InterPro" id="IPR040079">
    <property type="entry name" value="Glutathione_S-Trfase"/>
</dbReference>
<dbReference type="SUPFAM" id="SSF47616">
    <property type="entry name" value="GST C-terminal domain-like"/>
    <property type="match status" value="1"/>
</dbReference>
<dbReference type="NCBIfam" id="TIGR01262">
    <property type="entry name" value="maiA"/>
    <property type="match status" value="1"/>
</dbReference>
<protein>
    <submittedName>
        <fullName evidence="4">Maleylpyruvate isomerase</fullName>
    </submittedName>
</protein>
<dbReference type="SUPFAM" id="SSF52833">
    <property type="entry name" value="Thioredoxin-like"/>
    <property type="match status" value="1"/>
</dbReference>
<proteinExistence type="inferred from homology"/>
<dbReference type="CDD" id="cd03042">
    <property type="entry name" value="GST_N_Zeta"/>
    <property type="match status" value="1"/>
</dbReference>
<dbReference type="RefSeq" id="WP_072840524.1">
    <property type="nucleotide sequence ID" value="NZ_FQVF01000014.1"/>
</dbReference>
<dbReference type="Gene3D" id="1.20.1050.10">
    <property type="match status" value="1"/>
</dbReference>
<sequence>MYLYNFFNSSTSYRVRIALALKGLDYQHHGINIRIGEQSSMDYMRINPSKGVPVLITDDEQTLSQSMAIIDYLDKTHPIPRLIPADNMDRSRVLELANVIACDMHPVNNLRILGYLKKEFGISDEQKNDWYQHWINEGFTAVETLLTRHGHGSYCFGEQPTLADCCLVPQVANALRFGCDLSTFPKVLAVYEHCQQQPAFQQAAPDQQPDYMN</sequence>
<organism evidence="4 5">
    <name type="scientific">Marinomonas polaris DSM 16579</name>
    <dbReference type="NCBI Taxonomy" id="1122206"/>
    <lineage>
        <taxon>Bacteria</taxon>
        <taxon>Pseudomonadati</taxon>
        <taxon>Pseudomonadota</taxon>
        <taxon>Gammaproteobacteria</taxon>
        <taxon>Oceanospirillales</taxon>
        <taxon>Oceanospirillaceae</taxon>
        <taxon>Marinomonas</taxon>
    </lineage>
</organism>
<dbReference type="STRING" id="1122206.SAMN02745753_03024"/>
<reference evidence="5" key="1">
    <citation type="submission" date="2016-11" db="EMBL/GenBank/DDBJ databases">
        <authorList>
            <person name="Varghese N."/>
            <person name="Submissions S."/>
        </authorList>
    </citation>
    <scope>NUCLEOTIDE SEQUENCE [LARGE SCALE GENOMIC DNA]</scope>
    <source>
        <strain evidence="5">DSM 16579</strain>
    </source>
</reference>
<accession>A0A1M5G4P7</accession>
<dbReference type="InterPro" id="IPR036249">
    <property type="entry name" value="Thioredoxin-like_sf"/>
</dbReference>
<gene>
    <name evidence="4" type="ORF">SAMN02745753_03024</name>
</gene>
<dbReference type="FunFam" id="1.20.1050.10:FF:000017">
    <property type="entry name" value="Maleylacetoacetate isomerase"/>
    <property type="match status" value="1"/>
</dbReference>
<dbReference type="GO" id="GO:0004364">
    <property type="term" value="F:glutathione transferase activity"/>
    <property type="evidence" value="ECO:0007669"/>
    <property type="project" value="TreeGrafter"/>
</dbReference>
<dbReference type="InterPro" id="IPR036282">
    <property type="entry name" value="Glutathione-S-Trfase_C_sf"/>
</dbReference>
<dbReference type="AlphaFoldDB" id="A0A1M5G4P7"/>
<dbReference type="Gene3D" id="3.40.30.10">
    <property type="entry name" value="Glutaredoxin"/>
    <property type="match status" value="1"/>
</dbReference>
<dbReference type="PROSITE" id="PS50404">
    <property type="entry name" value="GST_NTER"/>
    <property type="match status" value="1"/>
</dbReference>
<dbReference type="InterPro" id="IPR010987">
    <property type="entry name" value="Glutathione-S-Trfase_C-like"/>
</dbReference>
<dbReference type="CDD" id="cd03191">
    <property type="entry name" value="GST_C_Zeta"/>
    <property type="match status" value="1"/>
</dbReference>
<name>A0A1M5G4P7_9GAMM</name>
<dbReference type="OrthoDB" id="509852at2"/>
<dbReference type="GO" id="GO:0006749">
    <property type="term" value="P:glutathione metabolic process"/>
    <property type="evidence" value="ECO:0007669"/>
    <property type="project" value="TreeGrafter"/>
</dbReference>
<keyword evidence="4" id="KW-0413">Isomerase</keyword>
<dbReference type="PANTHER" id="PTHR42673">
    <property type="entry name" value="MALEYLACETOACETATE ISOMERASE"/>
    <property type="match status" value="1"/>
</dbReference>
<evidence type="ECO:0000313" key="4">
    <source>
        <dbReference type="EMBL" id="SHF98696.1"/>
    </source>
</evidence>
<dbReference type="PANTHER" id="PTHR42673:SF4">
    <property type="entry name" value="MALEYLACETOACETATE ISOMERASE"/>
    <property type="match status" value="1"/>
</dbReference>
<comment type="similarity">
    <text evidence="1">Belongs to the GST superfamily. Zeta family.</text>
</comment>
<dbReference type="InterPro" id="IPR004045">
    <property type="entry name" value="Glutathione_S-Trfase_N"/>
</dbReference>
<keyword evidence="5" id="KW-1185">Reference proteome</keyword>
<dbReference type="PROSITE" id="PS50405">
    <property type="entry name" value="GST_CTER"/>
    <property type="match status" value="1"/>
</dbReference>
<evidence type="ECO:0000259" key="2">
    <source>
        <dbReference type="PROSITE" id="PS50404"/>
    </source>
</evidence>
<dbReference type="SFLD" id="SFLDS00019">
    <property type="entry name" value="Glutathione_Transferase_(cytos"/>
    <property type="match status" value="1"/>
</dbReference>
<dbReference type="Proteomes" id="UP000184517">
    <property type="component" value="Unassembled WGS sequence"/>
</dbReference>
<dbReference type="SFLD" id="SFLDG00358">
    <property type="entry name" value="Main_(cytGST)"/>
    <property type="match status" value="1"/>
</dbReference>
<dbReference type="EMBL" id="FQVF01000014">
    <property type="protein sequence ID" value="SHF98696.1"/>
    <property type="molecule type" value="Genomic_DNA"/>
</dbReference>
<dbReference type="Pfam" id="PF14497">
    <property type="entry name" value="GST_C_3"/>
    <property type="match status" value="1"/>
</dbReference>